<dbReference type="EC" id="3.1.3.41" evidence="3"/>
<proteinExistence type="predicted"/>
<gene>
    <name evidence="7" type="ORF">IMSHALPRED_002446</name>
</gene>
<dbReference type="GO" id="GO:0008967">
    <property type="term" value="F:phosphoglycolate phosphatase activity"/>
    <property type="evidence" value="ECO:0007669"/>
    <property type="project" value="TreeGrafter"/>
</dbReference>
<keyword evidence="6" id="KW-0479">Metal-binding</keyword>
<dbReference type="GO" id="GO:0046872">
    <property type="term" value="F:metal ion binding"/>
    <property type="evidence" value="ECO:0007669"/>
    <property type="project" value="UniProtKB-KW"/>
</dbReference>
<dbReference type="GO" id="GO:0004035">
    <property type="term" value="F:alkaline phosphatase activity"/>
    <property type="evidence" value="ECO:0007669"/>
    <property type="project" value="TreeGrafter"/>
</dbReference>
<name>A0A8H3J5W4_9LECA</name>
<keyword evidence="8" id="KW-1185">Reference proteome</keyword>
<evidence type="ECO:0000256" key="5">
    <source>
        <dbReference type="PIRSR" id="PIRSR000915-2"/>
    </source>
</evidence>
<dbReference type="Pfam" id="PF13242">
    <property type="entry name" value="Hydrolase_like"/>
    <property type="match status" value="1"/>
</dbReference>
<feature type="binding site" evidence="6">
    <location>
        <position position="296"/>
    </location>
    <ligand>
        <name>Mg(2+)</name>
        <dbReference type="ChEBI" id="CHEBI:18420"/>
    </ligand>
</feature>
<accession>A0A8H3J5W4</accession>
<evidence type="ECO:0000256" key="1">
    <source>
        <dbReference type="ARBA" id="ARBA00022801"/>
    </source>
</evidence>
<keyword evidence="6" id="KW-0460">Magnesium</keyword>
<dbReference type="NCBIfam" id="TIGR01460">
    <property type="entry name" value="HAD-SF-IIA"/>
    <property type="match status" value="1"/>
</dbReference>
<dbReference type="PIRSF" id="PIRSF000915">
    <property type="entry name" value="PGP-type_phosphatase"/>
    <property type="match status" value="1"/>
</dbReference>
<evidence type="ECO:0000256" key="6">
    <source>
        <dbReference type="PIRSR" id="PIRSR000915-3"/>
    </source>
</evidence>
<organism evidence="7 8">
    <name type="scientific">Imshaugia aleurites</name>
    <dbReference type="NCBI Taxonomy" id="172621"/>
    <lineage>
        <taxon>Eukaryota</taxon>
        <taxon>Fungi</taxon>
        <taxon>Dikarya</taxon>
        <taxon>Ascomycota</taxon>
        <taxon>Pezizomycotina</taxon>
        <taxon>Lecanoromycetes</taxon>
        <taxon>OSLEUM clade</taxon>
        <taxon>Lecanoromycetidae</taxon>
        <taxon>Lecanorales</taxon>
        <taxon>Lecanorineae</taxon>
        <taxon>Parmeliaceae</taxon>
        <taxon>Imshaugia</taxon>
    </lineage>
</organism>
<sequence>MVTQAKYLTGDKNGIEEFISRFDVFLFDCDGVCSPTNFLYFDTFQGDLDQTRIGVLWSGEHLFEGTVETLELLRSQGSICFKPHPLYTDQIDHCKGKQVVFVTNNSTKSRADYKQKLTSMGIPATVDEVFGSSYSAAIYISRILQLPPNKKTVFVLGEAGIETELDSEKVPHIGGTDPSLHRLMEKDDYADIASGISLDPSVGVVLCGLDFHLNYLKLSLAFHYLRHGAVFLATNMDSTLPSSSTLFPGAGACSAPLVAMLGGRQPTSLGKPSQAMMDAIEGKFQFDRQRACMIGDRLDTDIQFGIEGGLGGTLCVLTGVTKGKRDWEDEKIIPTAWVDRLGDLREGA</sequence>
<dbReference type="Gene3D" id="3.40.50.1000">
    <property type="entry name" value="HAD superfamily/HAD-like"/>
    <property type="match status" value="2"/>
</dbReference>
<comment type="cofactor">
    <cofactor evidence="6">
        <name>Mg(2+)</name>
        <dbReference type="ChEBI" id="CHEBI:18420"/>
    </cofactor>
    <text evidence="6">Divalent metal ions. Mg(2+) is the most effective.</text>
</comment>
<evidence type="ECO:0000256" key="3">
    <source>
        <dbReference type="ARBA" id="ARBA00066659"/>
    </source>
</evidence>
<dbReference type="SUPFAM" id="SSF56784">
    <property type="entry name" value="HAD-like"/>
    <property type="match status" value="1"/>
</dbReference>
<dbReference type="Proteomes" id="UP000664534">
    <property type="component" value="Unassembled WGS sequence"/>
</dbReference>
<dbReference type="OrthoDB" id="413953at2759"/>
<comment type="catalytic activity">
    <reaction evidence="2">
        <text>4-nitrophenyl phosphate + H2O = 4-nitrophenol + phosphate + H(+)</text>
        <dbReference type="Rhea" id="RHEA:21664"/>
        <dbReference type="ChEBI" id="CHEBI:15377"/>
        <dbReference type="ChEBI" id="CHEBI:15378"/>
        <dbReference type="ChEBI" id="CHEBI:43474"/>
        <dbReference type="ChEBI" id="CHEBI:57917"/>
        <dbReference type="ChEBI" id="CHEBI:61146"/>
        <dbReference type="EC" id="3.1.3.41"/>
    </reaction>
</comment>
<dbReference type="AlphaFoldDB" id="A0A8H3J5W4"/>
<dbReference type="InterPro" id="IPR036412">
    <property type="entry name" value="HAD-like_sf"/>
</dbReference>
<dbReference type="Pfam" id="PF13344">
    <property type="entry name" value="Hydrolase_6"/>
    <property type="match status" value="1"/>
</dbReference>
<feature type="binding site" evidence="5">
    <location>
        <position position="271"/>
    </location>
    <ligand>
        <name>substrate</name>
    </ligand>
</feature>
<dbReference type="FunFam" id="3.40.50.1000:FF:000039">
    <property type="entry name" value="Phosphoglycolate phosphatase"/>
    <property type="match status" value="1"/>
</dbReference>
<dbReference type="EMBL" id="CAJPDT010000142">
    <property type="protein sequence ID" value="CAF9941144.1"/>
    <property type="molecule type" value="Genomic_DNA"/>
</dbReference>
<comment type="caution">
    <text evidence="7">The sequence shown here is derived from an EMBL/GenBank/DDBJ whole genome shotgun (WGS) entry which is preliminary data.</text>
</comment>
<keyword evidence="1" id="KW-0378">Hydrolase</keyword>
<evidence type="ECO:0000313" key="8">
    <source>
        <dbReference type="Proteomes" id="UP000664534"/>
    </source>
</evidence>
<protein>
    <recommendedName>
        <fullName evidence="4">4-nitrophenylphosphatase</fullName>
        <ecNumber evidence="3">3.1.3.41</ecNumber>
    </recommendedName>
</protein>
<dbReference type="PANTHER" id="PTHR19288:SF46">
    <property type="entry name" value="HALOACID DEHALOGENASE-LIKE HYDROLASE DOMAIN-CONTAINING PROTEIN 2"/>
    <property type="match status" value="1"/>
</dbReference>
<reference evidence="7" key="1">
    <citation type="submission" date="2021-03" db="EMBL/GenBank/DDBJ databases">
        <authorList>
            <person name="Tagirdzhanova G."/>
        </authorList>
    </citation>
    <scope>NUCLEOTIDE SEQUENCE</scope>
</reference>
<dbReference type="PANTHER" id="PTHR19288">
    <property type="entry name" value="4-NITROPHENYLPHOSPHATASE-RELATED"/>
    <property type="match status" value="1"/>
</dbReference>
<dbReference type="InterPro" id="IPR006357">
    <property type="entry name" value="HAD-SF_hydro_IIA"/>
</dbReference>
<dbReference type="InterPro" id="IPR023214">
    <property type="entry name" value="HAD_sf"/>
</dbReference>
<evidence type="ECO:0000313" key="7">
    <source>
        <dbReference type="EMBL" id="CAF9941144.1"/>
    </source>
</evidence>
<evidence type="ECO:0000256" key="4">
    <source>
        <dbReference type="ARBA" id="ARBA00069197"/>
    </source>
</evidence>
<evidence type="ECO:0000256" key="2">
    <source>
        <dbReference type="ARBA" id="ARBA00050247"/>
    </source>
</evidence>
<dbReference type="GO" id="GO:0005737">
    <property type="term" value="C:cytoplasm"/>
    <property type="evidence" value="ECO:0007669"/>
    <property type="project" value="TreeGrafter"/>
</dbReference>